<keyword evidence="1" id="KW-1133">Transmembrane helix</keyword>
<dbReference type="Gene3D" id="1.25.40.10">
    <property type="entry name" value="Tetratricopeptide repeat domain"/>
    <property type="match status" value="3"/>
</dbReference>
<accession>A0A7C3VSZ6</accession>
<dbReference type="InterPro" id="IPR019734">
    <property type="entry name" value="TPR_rpt"/>
</dbReference>
<protein>
    <submittedName>
        <fullName evidence="3">CHAT domain-containing protein</fullName>
    </submittedName>
</protein>
<proteinExistence type="predicted"/>
<dbReference type="PANTHER" id="PTHR10098">
    <property type="entry name" value="RAPSYN-RELATED"/>
    <property type="match status" value="1"/>
</dbReference>
<keyword evidence="1" id="KW-0472">Membrane</keyword>
<dbReference type="InterPro" id="IPR024983">
    <property type="entry name" value="CHAT_dom"/>
</dbReference>
<dbReference type="AlphaFoldDB" id="A0A7C3VSZ6"/>
<dbReference type="SMART" id="SM00028">
    <property type="entry name" value="TPR"/>
    <property type="match status" value="5"/>
</dbReference>
<reference evidence="3" key="1">
    <citation type="journal article" date="2020" name="mSystems">
        <title>Genome- and Community-Level Interaction Insights into Carbon Utilization and Element Cycling Functions of Hydrothermarchaeota in Hydrothermal Sediment.</title>
        <authorList>
            <person name="Zhou Z."/>
            <person name="Liu Y."/>
            <person name="Xu W."/>
            <person name="Pan J."/>
            <person name="Luo Z.H."/>
            <person name="Li M."/>
        </authorList>
    </citation>
    <scope>NUCLEOTIDE SEQUENCE [LARGE SCALE GENOMIC DNA]</scope>
    <source>
        <strain evidence="3">SpSt-374</strain>
    </source>
</reference>
<evidence type="ECO:0000256" key="1">
    <source>
        <dbReference type="SAM" id="Phobius"/>
    </source>
</evidence>
<feature type="domain" description="CHAT" evidence="2">
    <location>
        <begin position="696"/>
        <end position="985"/>
    </location>
</feature>
<dbReference type="Pfam" id="PF13181">
    <property type="entry name" value="TPR_8"/>
    <property type="match status" value="1"/>
</dbReference>
<comment type="caution">
    <text evidence="3">The sequence shown here is derived from an EMBL/GenBank/DDBJ whole genome shotgun (WGS) entry which is preliminary data.</text>
</comment>
<dbReference type="EMBL" id="DSPX01000255">
    <property type="protein sequence ID" value="HGG03750.1"/>
    <property type="molecule type" value="Genomic_DNA"/>
</dbReference>
<evidence type="ECO:0000313" key="3">
    <source>
        <dbReference type="EMBL" id="HGG03750.1"/>
    </source>
</evidence>
<sequence length="987" mass="109284">MLKKGAAFYHRLRAWVKRQARFIFICICGLLATFGIQMLALSPADSNVDLPDTDLTRIVLNDSISNPPNSGTDGGTLYQNGRFAEAAAAWKKALELPLEPLDKALTWNYLSLAYQQLGNWREAEEAINQSLEILASLPDDAKKNQVLARSLSTQGRLEMSQGKLSEGLENLKHATEIYKGIGDREGVIGSQLNQAQILLASGLYRQSLKVLAAVEENIDKESINPLVKAAQLRTLGNALRAVGDLDRSKTALEQSLNIDRQSPAAKIATLVSLANTEQAIGDRLRAAKQIGPALTPFGCSIKAEGQVNSSTPEAYKEAEQNYNQAEAELNLVDNLDLKFKFKLSEYNFYVMLANLDYKPESAEKAQILDRDIAADINRLSPGDIDPKILINFAHTRTCLDQDNLQNTGALSDIEQLLQKAIERAESLGDWRTKTYALGQLGGVYEMARSLDMAKQLTGEAAQIANNIQAPDILYQWQWQLARLYKAEGKKQEAIAAYATAISDIESVRKNLNAINLDFRTTNDSEDGLKLEIQPLLSSINPADSPFEPPRLDTDIPFDFRSKIDPIYREYIELILPSEAGTEPQEDIVQARDLILQLQNAELETILLCDFAQTGEGKLVPVHEFIDQRDLKAAVIYPIILGTQGNYAIGVILKMPGKDQPLYFSKTSVSENPVELLNSLREKAEDQSDRRFQVKNDAKKFYQWLVAPIEAELTKQSIDTLVFVLDSPLRNLPLATLYDREREQYIIEKYAVVLNTSGIPKNAQPWGEVRLNPLVAGLNDPKDASFKALKQAEAEAKEVAATLNTSALIATKSKEIIAEDFTRDNFQREVVDAASPYNLIHMATHGKFSSTPKETFLMTAPPAGATGGQNRVTLNELDNLLRKRDEIGFDTIELLILSACQTAEGDNRAALGLAGVAIRAGARSTIASLWQVDDASTRAFMAQLSKKLARNEATKAEALRQVQEYFLTESDYKHPAQWAGFVLVGNWL</sequence>
<dbReference type="PANTHER" id="PTHR10098:SF112">
    <property type="entry name" value="SLR0380 PROTEIN"/>
    <property type="match status" value="1"/>
</dbReference>
<dbReference type="Pfam" id="PF12770">
    <property type="entry name" value="CHAT"/>
    <property type="match status" value="1"/>
</dbReference>
<organism evidence="3">
    <name type="scientific">Planktothricoides sp. SpSt-374</name>
    <dbReference type="NCBI Taxonomy" id="2282167"/>
    <lineage>
        <taxon>Bacteria</taxon>
        <taxon>Bacillati</taxon>
        <taxon>Cyanobacteriota</taxon>
        <taxon>Cyanophyceae</taxon>
        <taxon>Oscillatoriophycideae</taxon>
        <taxon>Oscillatoriales</taxon>
        <taxon>Oscillatoriaceae</taxon>
        <taxon>Planktothricoides</taxon>
    </lineage>
</organism>
<dbReference type="InterPro" id="IPR011990">
    <property type="entry name" value="TPR-like_helical_dom_sf"/>
</dbReference>
<gene>
    <name evidence="3" type="ORF">ENR15_24710</name>
</gene>
<keyword evidence="1" id="KW-0812">Transmembrane</keyword>
<feature type="transmembrane region" description="Helical" evidence="1">
    <location>
        <begin position="21"/>
        <end position="41"/>
    </location>
</feature>
<dbReference type="SUPFAM" id="SSF48452">
    <property type="entry name" value="TPR-like"/>
    <property type="match status" value="2"/>
</dbReference>
<evidence type="ECO:0000259" key="2">
    <source>
        <dbReference type="Pfam" id="PF12770"/>
    </source>
</evidence>
<name>A0A7C3VSZ6_9CYAN</name>